<evidence type="ECO:0000313" key="2">
    <source>
        <dbReference type="EMBL" id="ETN72762.1"/>
    </source>
</evidence>
<dbReference type="OrthoDB" id="10616876at2759"/>
<feature type="compositionally biased region" description="Polar residues" evidence="1">
    <location>
        <begin position="55"/>
        <end position="64"/>
    </location>
</feature>
<evidence type="ECO:0000313" key="3">
    <source>
        <dbReference type="Proteomes" id="UP000053676"/>
    </source>
</evidence>
<protein>
    <submittedName>
        <fullName evidence="2">Uncharacterized protein</fullName>
    </submittedName>
</protein>
<sequence length="134" mass="15396">MKTYVSLFRRHRSGRHSSLGGSPTESPRSSTRDLFSSCNSGVYSARTQEERGRSSARNTNNYHYYTQPVDPQTLAEAARHVRAVRQEQERRESRDARENRETRDRAPGRDRTESRDSPRSEVITEVCGSIAVFF</sequence>
<dbReference type="Proteomes" id="UP000053676">
    <property type="component" value="Unassembled WGS sequence"/>
</dbReference>
<evidence type="ECO:0000256" key="1">
    <source>
        <dbReference type="SAM" id="MobiDB-lite"/>
    </source>
</evidence>
<proteinExistence type="predicted"/>
<feature type="region of interest" description="Disordered" evidence="1">
    <location>
        <begin position="1"/>
        <end position="122"/>
    </location>
</feature>
<feature type="compositionally biased region" description="Polar residues" evidence="1">
    <location>
        <begin position="23"/>
        <end position="46"/>
    </location>
</feature>
<dbReference type="STRING" id="51031.W2SVQ8"/>
<gene>
    <name evidence="2" type="ORF">NECAME_18680</name>
</gene>
<name>W2SVQ8_NECAM</name>
<keyword evidence="3" id="KW-1185">Reference proteome</keyword>
<accession>W2SVQ8</accession>
<feature type="compositionally biased region" description="Basic and acidic residues" evidence="1">
    <location>
        <begin position="84"/>
        <end position="119"/>
    </location>
</feature>
<dbReference type="AlphaFoldDB" id="W2SVQ8"/>
<organism evidence="2 3">
    <name type="scientific">Necator americanus</name>
    <name type="common">Human hookworm</name>
    <dbReference type="NCBI Taxonomy" id="51031"/>
    <lineage>
        <taxon>Eukaryota</taxon>
        <taxon>Metazoa</taxon>
        <taxon>Ecdysozoa</taxon>
        <taxon>Nematoda</taxon>
        <taxon>Chromadorea</taxon>
        <taxon>Rhabditida</taxon>
        <taxon>Rhabditina</taxon>
        <taxon>Rhabditomorpha</taxon>
        <taxon>Strongyloidea</taxon>
        <taxon>Ancylostomatidae</taxon>
        <taxon>Bunostominae</taxon>
        <taxon>Necator</taxon>
    </lineage>
</organism>
<reference evidence="3" key="1">
    <citation type="journal article" date="2014" name="Nat. Genet.">
        <title>Genome of the human hookworm Necator americanus.</title>
        <authorList>
            <person name="Tang Y.T."/>
            <person name="Gao X."/>
            <person name="Rosa B.A."/>
            <person name="Abubucker S."/>
            <person name="Hallsworth-Pepin K."/>
            <person name="Martin J."/>
            <person name="Tyagi R."/>
            <person name="Heizer E."/>
            <person name="Zhang X."/>
            <person name="Bhonagiri-Palsikar V."/>
            <person name="Minx P."/>
            <person name="Warren W.C."/>
            <person name="Wang Q."/>
            <person name="Zhan B."/>
            <person name="Hotez P.J."/>
            <person name="Sternberg P.W."/>
            <person name="Dougall A."/>
            <person name="Gaze S.T."/>
            <person name="Mulvenna J."/>
            <person name="Sotillo J."/>
            <person name="Ranganathan S."/>
            <person name="Rabelo E.M."/>
            <person name="Wilson R.K."/>
            <person name="Felgner P.L."/>
            <person name="Bethony J."/>
            <person name="Hawdon J.M."/>
            <person name="Gasser R.B."/>
            <person name="Loukas A."/>
            <person name="Mitreva M."/>
        </authorList>
    </citation>
    <scope>NUCLEOTIDE SEQUENCE [LARGE SCALE GENOMIC DNA]</scope>
</reference>
<dbReference type="EMBL" id="KI662999">
    <property type="protein sequence ID" value="ETN72762.1"/>
    <property type="molecule type" value="Genomic_DNA"/>
</dbReference>
<dbReference type="KEGG" id="nai:NECAME_18680"/>